<dbReference type="GO" id="GO:0016853">
    <property type="term" value="F:isomerase activity"/>
    <property type="evidence" value="ECO:0007669"/>
    <property type="project" value="UniProtKB-KW"/>
</dbReference>
<gene>
    <name evidence="2" type="ORF">DW084_02230</name>
</gene>
<dbReference type="Pfam" id="PF01261">
    <property type="entry name" value="AP_endonuc_2"/>
    <property type="match status" value="1"/>
</dbReference>
<keyword evidence="2" id="KW-0413">Isomerase</keyword>
<dbReference type="EMBL" id="QRMZ01000002">
    <property type="protein sequence ID" value="RHK07962.1"/>
    <property type="molecule type" value="Genomic_DNA"/>
</dbReference>
<dbReference type="AlphaFoldDB" id="A0A415EXC7"/>
<dbReference type="PANTHER" id="PTHR12110">
    <property type="entry name" value="HYDROXYPYRUVATE ISOMERASE"/>
    <property type="match status" value="1"/>
</dbReference>
<dbReference type="InterPro" id="IPR050312">
    <property type="entry name" value="IolE/XylAMocC-like"/>
</dbReference>
<proteinExistence type="predicted"/>
<dbReference type="InterPro" id="IPR013022">
    <property type="entry name" value="Xyl_isomerase-like_TIM-brl"/>
</dbReference>
<name>A0A415EXC7_ENTCA</name>
<protein>
    <submittedName>
        <fullName evidence="2">Sugar phosphate isomerase/epimerase</fullName>
    </submittedName>
</protein>
<evidence type="ECO:0000313" key="2">
    <source>
        <dbReference type="EMBL" id="RHK07962.1"/>
    </source>
</evidence>
<dbReference type="Gene3D" id="3.20.20.150">
    <property type="entry name" value="Divalent-metal-dependent TIM barrel enzymes"/>
    <property type="match status" value="1"/>
</dbReference>
<dbReference type="Proteomes" id="UP000286288">
    <property type="component" value="Unassembled WGS sequence"/>
</dbReference>
<sequence length="283" mass="31705">MIHLAIRGHDLSGEYTPKQLAQAVGAKKIKNVQFALNASFPDLSAPEKMNPGMGTFFKNEFQEQGVQIALLSCYSNLIHPEPEEREKILQKFERYLFHARYFGASMVASETGSVIAALGYSEENFSDEVFEDLIHVIQRLVRVGEKYQIMVGIEAGLNHPLYSNQRIAELIERVPSDYLGIIYDPTNLITAKTAADQVALVEEAFTLFGEKIVCLHLKDFELSGEEVIPVPLGEGQIRYPEILQLLIKHKPYCYVVLEETKDAGIDRAVALIEERVGQGGSYN</sequence>
<dbReference type="InterPro" id="IPR036237">
    <property type="entry name" value="Xyl_isomerase-like_sf"/>
</dbReference>
<evidence type="ECO:0000313" key="3">
    <source>
        <dbReference type="Proteomes" id="UP000286288"/>
    </source>
</evidence>
<evidence type="ECO:0000259" key="1">
    <source>
        <dbReference type="Pfam" id="PF01261"/>
    </source>
</evidence>
<dbReference type="PANTHER" id="PTHR12110:SF21">
    <property type="entry name" value="XYLOSE ISOMERASE-LIKE TIM BARREL DOMAIN-CONTAINING PROTEIN"/>
    <property type="match status" value="1"/>
</dbReference>
<feature type="domain" description="Xylose isomerase-like TIM barrel" evidence="1">
    <location>
        <begin position="57"/>
        <end position="266"/>
    </location>
</feature>
<reference evidence="2 3" key="1">
    <citation type="submission" date="2018-08" db="EMBL/GenBank/DDBJ databases">
        <title>A genome reference for cultivated species of the human gut microbiota.</title>
        <authorList>
            <person name="Zou Y."/>
            <person name="Xue W."/>
            <person name="Luo G."/>
        </authorList>
    </citation>
    <scope>NUCLEOTIDE SEQUENCE [LARGE SCALE GENOMIC DNA]</scope>
    <source>
        <strain evidence="2 3">AF48-16</strain>
    </source>
</reference>
<dbReference type="SUPFAM" id="SSF51658">
    <property type="entry name" value="Xylose isomerase-like"/>
    <property type="match status" value="1"/>
</dbReference>
<accession>A0A415EXC7</accession>
<comment type="caution">
    <text evidence="2">The sequence shown here is derived from an EMBL/GenBank/DDBJ whole genome shotgun (WGS) entry which is preliminary data.</text>
</comment>
<organism evidence="2 3">
    <name type="scientific">Enterococcus casseliflavus</name>
    <name type="common">Enterococcus flavescens</name>
    <dbReference type="NCBI Taxonomy" id="37734"/>
    <lineage>
        <taxon>Bacteria</taxon>
        <taxon>Bacillati</taxon>
        <taxon>Bacillota</taxon>
        <taxon>Bacilli</taxon>
        <taxon>Lactobacillales</taxon>
        <taxon>Enterococcaceae</taxon>
        <taxon>Enterococcus</taxon>
    </lineage>
</organism>